<reference evidence="6" key="1">
    <citation type="journal article" date="2023" name="Science">
        <title>Genome structures resolve the early diversification of teleost fishes.</title>
        <authorList>
            <person name="Parey E."/>
            <person name="Louis A."/>
            <person name="Montfort J."/>
            <person name="Bouchez O."/>
            <person name="Roques C."/>
            <person name="Iampietro C."/>
            <person name="Lluch J."/>
            <person name="Castinel A."/>
            <person name="Donnadieu C."/>
            <person name="Desvignes T."/>
            <person name="Floi Bucao C."/>
            <person name="Jouanno E."/>
            <person name="Wen M."/>
            <person name="Mejri S."/>
            <person name="Dirks R."/>
            <person name="Jansen H."/>
            <person name="Henkel C."/>
            <person name="Chen W.J."/>
            <person name="Zahm M."/>
            <person name="Cabau C."/>
            <person name="Klopp C."/>
            <person name="Thompson A.W."/>
            <person name="Robinson-Rechavi M."/>
            <person name="Braasch I."/>
            <person name="Lecointre G."/>
            <person name="Bobe J."/>
            <person name="Postlethwait J.H."/>
            <person name="Berthelot C."/>
            <person name="Roest Crollius H."/>
            <person name="Guiguen Y."/>
        </authorList>
    </citation>
    <scope>NUCLEOTIDE SEQUENCE</scope>
    <source>
        <strain evidence="6">Concon-B</strain>
    </source>
</reference>
<dbReference type="InterPro" id="IPR050467">
    <property type="entry name" value="LRFN"/>
</dbReference>
<protein>
    <recommendedName>
        <fullName evidence="5">Ig-like domain-containing protein</fullName>
    </recommendedName>
</protein>
<dbReference type="Gene3D" id="3.80.10.10">
    <property type="entry name" value="Ribonuclease Inhibitor"/>
    <property type="match status" value="1"/>
</dbReference>
<dbReference type="InterPro" id="IPR001611">
    <property type="entry name" value="Leu-rich_rpt"/>
</dbReference>
<dbReference type="Pfam" id="PF07679">
    <property type="entry name" value="I-set"/>
    <property type="match status" value="2"/>
</dbReference>
<dbReference type="SUPFAM" id="SSF52058">
    <property type="entry name" value="L domain-like"/>
    <property type="match status" value="1"/>
</dbReference>
<dbReference type="GO" id="GO:0005030">
    <property type="term" value="F:neurotrophin receptor activity"/>
    <property type="evidence" value="ECO:0007669"/>
    <property type="project" value="InterPro"/>
</dbReference>
<feature type="transmembrane region" description="Helical" evidence="4">
    <location>
        <begin position="501"/>
        <end position="524"/>
    </location>
</feature>
<keyword evidence="1" id="KW-0732">Signal</keyword>
<name>A0A9Q1D8H7_CONCO</name>
<dbReference type="GO" id="GO:0005524">
    <property type="term" value="F:ATP binding"/>
    <property type="evidence" value="ECO:0007669"/>
    <property type="project" value="InterPro"/>
</dbReference>
<dbReference type="PANTHER" id="PTHR45842:SF12">
    <property type="entry name" value="KEKKON 5, ISOFORM A"/>
    <property type="match status" value="1"/>
</dbReference>
<dbReference type="PROSITE" id="PS50835">
    <property type="entry name" value="IG_LIKE"/>
    <property type="match status" value="1"/>
</dbReference>
<dbReference type="InterPro" id="IPR032675">
    <property type="entry name" value="LRR_dom_sf"/>
</dbReference>
<evidence type="ECO:0000256" key="2">
    <source>
        <dbReference type="ARBA" id="ARBA00023157"/>
    </source>
</evidence>
<dbReference type="PANTHER" id="PTHR45842">
    <property type="entry name" value="SYNAPTIC ADHESION-LIKE MOLECULE SALM"/>
    <property type="match status" value="1"/>
</dbReference>
<dbReference type="InterPro" id="IPR007110">
    <property type="entry name" value="Ig-like_dom"/>
</dbReference>
<dbReference type="EMBL" id="JAFJMO010000011">
    <property type="protein sequence ID" value="KAJ8262798.1"/>
    <property type="molecule type" value="Genomic_DNA"/>
</dbReference>
<evidence type="ECO:0000256" key="3">
    <source>
        <dbReference type="ARBA" id="ARBA00023180"/>
    </source>
</evidence>
<dbReference type="SMART" id="SM00409">
    <property type="entry name" value="IG"/>
    <property type="match status" value="1"/>
</dbReference>
<dbReference type="GO" id="GO:0005886">
    <property type="term" value="C:plasma membrane"/>
    <property type="evidence" value="ECO:0007669"/>
    <property type="project" value="InterPro"/>
</dbReference>
<comment type="caution">
    <text evidence="6">The sequence shown here is derived from an EMBL/GenBank/DDBJ whole genome shotgun (WGS) entry which is preliminary data.</text>
</comment>
<dbReference type="Gene3D" id="2.60.40.10">
    <property type="entry name" value="Immunoglobulins"/>
    <property type="match status" value="2"/>
</dbReference>
<dbReference type="GO" id="GO:0007169">
    <property type="term" value="P:cell surface receptor protein tyrosine kinase signaling pathway"/>
    <property type="evidence" value="ECO:0007669"/>
    <property type="project" value="InterPro"/>
</dbReference>
<dbReference type="InterPro" id="IPR013783">
    <property type="entry name" value="Ig-like_fold"/>
</dbReference>
<dbReference type="InterPro" id="IPR020777">
    <property type="entry name" value="NTRK"/>
</dbReference>
<dbReference type="InterPro" id="IPR013098">
    <property type="entry name" value="Ig_I-set"/>
</dbReference>
<gene>
    <name evidence="6" type="ORF">COCON_G00152550</name>
</gene>
<feature type="non-terminal residue" evidence="6">
    <location>
        <position position="561"/>
    </location>
</feature>
<dbReference type="GO" id="GO:0004714">
    <property type="term" value="F:transmembrane receptor protein tyrosine kinase activity"/>
    <property type="evidence" value="ECO:0007669"/>
    <property type="project" value="InterPro"/>
</dbReference>
<dbReference type="FunFam" id="2.60.40.10:FF:000239">
    <property type="entry name" value="BDNF/NT-3 growth factors receptor"/>
    <property type="match status" value="1"/>
</dbReference>
<sequence>ACSRARATTVFFSVCSQLELLGERRHRQKERETGASERKRGKEGTLGTHFTVSKCNIVCLALCGDGGEDNSITVSPPTQGLIACLFVCISERTIPPVFPKGKGLSSPGLGIEGAAMISLWRGQGMARWALCWLLLTLWRFTAACPESCTCTNSRISCIDEDRGIVSFPLLPSEYKMEDIAEIYIENQDRLFSINDEDLKFYRNLRNLTVTNTGLTNISQQAFLNNGKLQYLNLRDNNLFSLSWKSLRNLNISFPQWLGEESERQDLYCQEADGRTWPLSKLSLPNCVLPSVTVSPSRITVKEGGSAVLRCHTSGVPRPHLFWNTSHLVSTYEVSESDLVAELRLSNLSSGDSGHSVTCTSENVVGENTSSVVLDILFPPEITKLMDAISDHHWCIPFSVAGNPKPELQWLFNGDPVSEGDYISTQIHDMTENEYHGCLQLDNPTHVNNGLYILQARNQFGRDEKSIFSHFMKEPWENGTGPDAAYYDQPTEDPPVGQEDKAAVYVVVGIAAVAFTGFVLMLIILKFGRNSKFGIKGFVSFHNGPAEALVSSQPLNPGPEAR</sequence>
<evidence type="ECO:0000256" key="1">
    <source>
        <dbReference type="ARBA" id="ARBA00022729"/>
    </source>
</evidence>
<dbReference type="InterPro" id="IPR020455">
    <property type="entry name" value="NTRK2"/>
</dbReference>
<evidence type="ECO:0000256" key="4">
    <source>
        <dbReference type="SAM" id="Phobius"/>
    </source>
</evidence>
<keyword evidence="4" id="KW-0812">Transmembrane</keyword>
<proteinExistence type="predicted"/>
<evidence type="ECO:0000313" key="6">
    <source>
        <dbReference type="EMBL" id="KAJ8262798.1"/>
    </source>
</evidence>
<dbReference type="SUPFAM" id="SSF48726">
    <property type="entry name" value="Immunoglobulin"/>
    <property type="match status" value="2"/>
</dbReference>
<dbReference type="InterPro" id="IPR003599">
    <property type="entry name" value="Ig_sub"/>
</dbReference>
<dbReference type="AlphaFoldDB" id="A0A9Q1D8H7"/>
<evidence type="ECO:0000259" key="5">
    <source>
        <dbReference type="PROSITE" id="PS50835"/>
    </source>
</evidence>
<dbReference type="Pfam" id="PF13855">
    <property type="entry name" value="LRR_8"/>
    <property type="match status" value="1"/>
</dbReference>
<dbReference type="PRINTS" id="PR01941">
    <property type="entry name" value="NTKRECEPTOR2"/>
</dbReference>
<dbReference type="InterPro" id="IPR036179">
    <property type="entry name" value="Ig-like_dom_sf"/>
</dbReference>
<keyword evidence="3" id="KW-0325">Glycoprotein</keyword>
<keyword evidence="4" id="KW-1133">Transmembrane helix</keyword>
<organism evidence="6 7">
    <name type="scientific">Conger conger</name>
    <name type="common">Conger eel</name>
    <name type="synonym">Muraena conger</name>
    <dbReference type="NCBI Taxonomy" id="82655"/>
    <lineage>
        <taxon>Eukaryota</taxon>
        <taxon>Metazoa</taxon>
        <taxon>Chordata</taxon>
        <taxon>Craniata</taxon>
        <taxon>Vertebrata</taxon>
        <taxon>Euteleostomi</taxon>
        <taxon>Actinopterygii</taxon>
        <taxon>Neopterygii</taxon>
        <taxon>Teleostei</taxon>
        <taxon>Anguilliformes</taxon>
        <taxon>Congridae</taxon>
        <taxon>Conger</taxon>
    </lineage>
</organism>
<keyword evidence="2" id="KW-1015">Disulfide bond</keyword>
<accession>A0A9Q1D8H7</accession>
<keyword evidence="4" id="KW-0472">Membrane</keyword>
<feature type="domain" description="Ig-like" evidence="5">
    <location>
        <begin position="289"/>
        <end position="374"/>
    </location>
</feature>
<evidence type="ECO:0000313" key="7">
    <source>
        <dbReference type="Proteomes" id="UP001152803"/>
    </source>
</evidence>
<keyword evidence="7" id="KW-1185">Reference proteome</keyword>
<dbReference type="OrthoDB" id="3256376at2759"/>
<dbReference type="PRINTS" id="PR01939">
    <property type="entry name" value="NTKRECEPTOR"/>
</dbReference>
<dbReference type="Proteomes" id="UP001152803">
    <property type="component" value="Unassembled WGS sequence"/>
</dbReference>